<dbReference type="AlphaFoldDB" id="A0A1H9RJJ2"/>
<evidence type="ECO:0000256" key="1">
    <source>
        <dbReference type="SAM" id="Coils"/>
    </source>
</evidence>
<feature type="coiled-coil region" evidence="1">
    <location>
        <begin position="244"/>
        <end position="282"/>
    </location>
</feature>
<keyword evidence="1" id="KW-0175">Coiled coil</keyword>
<dbReference type="Proteomes" id="UP000198948">
    <property type="component" value="Unassembled WGS sequence"/>
</dbReference>
<organism evidence="2 3">
    <name type="scientific">Isobaculum melis</name>
    <dbReference type="NCBI Taxonomy" id="142588"/>
    <lineage>
        <taxon>Bacteria</taxon>
        <taxon>Bacillati</taxon>
        <taxon>Bacillota</taxon>
        <taxon>Bacilli</taxon>
        <taxon>Lactobacillales</taxon>
        <taxon>Carnobacteriaceae</taxon>
        <taxon>Isobaculum</taxon>
    </lineage>
</organism>
<evidence type="ECO:0000313" key="2">
    <source>
        <dbReference type="EMBL" id="SER72874.1"/>
    </source>
</evidence>
<feature type="coiled-coil region" evidence="1">
    <location>
        <begin position="25"/>
        <end position="203"/>
    </location>
</feature>
<keyword evidence="3" id="KW-1185">Reference proteome</keyword>
<accession>A0A1H9RJJ2</accession>
<dbReference type="STRING" id="142588.SAMN04488559_10493"/>
<dbReference type="EMBL" id="FOHA01000004">
    <property type="protein sequence ID" value="SER72874.1"/>
    <property type="molecule type" value="Genomic_DNA"/>
</dbReference>
<reference evidence="2 3" key="1">
    <citation type="submission" date="2016-10" db="EMBL/GenBank/DDBJ databases">
        <authorList>
            <person name="de Groot N.N."/>
        </authorList>
    </citation>
    <scope>NUCLEOTIDE SEQUENCE [LARGE SCALE GENOMIC DNA]</scope>
    <source>
        <strain evidence="2 3">DSM 13760</strain>
    </source>
</reference>
<name>A0A1H9RJJ2_9LACT</name>
<proteinExistence type="predicted"/>
<dbReference type="RefSeq" id="WP_092650896.1">
    <property type="nucleotide sequence ID" value="NZ_FOHA01000004.1"/>
</dbReference>
<protein>
    <submittedName>
        <fullName evidence="2">Uncharacterized protein</fullName>
    </submittedName>
</protein>
<dbReference type="Gene3D" id="1.20.5.170">
    <property type="match status" value="1"/>
</dbReference>
<gene>
    <name evidence="2" type="ORF">SAMN04488559_10493</name>
</gene>
<sequence>MEEKRVHRTLDEENKSWLPKVLSKKNKQEDIFEAYEDEIERLTNKNRDMQSKLMECVDALKKISEEKKQLEKEIYATKALPKHYEGLEDKLAQYEKTIERLSEKNSRLEQQIAETDKMTENYVSTEKMEQLSQNLAQEQSQYEALKQELAMKEYQLLQLQEEQRRAPAPVQPTMSTRGTSEQTRILEEQLKSARNEINVLKMSHEQVDTRLSEEKAEIAEVLVEAKLKAKKMLDDAIKEAVQIKSDAYEELEQVKGKAKNLNQQLEMTQHEANQVFSNLQNQITRISD</sequence>
<evidence type="ECO:0000313" key="3">
    <source>
        <dbReference type="Proteomes" id="UP000198948"/>
    </source>
</evidence>